<dbReference type="Proteomes" id="UP000641646">
    <property type="component" value="Unassembled WGS sequence"/>
</dbReference>
<dbReference type="HAMAP" id="MF_00984">
    <property type="entry name" value="SSB"/>
    <property type="match status" value="1"/>
</dbReference>
<keyword evidence="5" id="KW-1185">Reference proteome</keyword>
<name>A0A926VBX1_9CYAN</name>
<comment type="caution">
    <text evidence="2">Lacks conserved residue(s) required for the propagation of feature annotation.</text>
</comment>
<dbReference type="AlphaFoldDB" id="A0A926VBX1"/>
<dbReference type="Gene3D" id="2.40.50.140">
    <property type="entry name" value="Nucleic acid-binding proteins"/>
    <property type="match status" value="1"/>
</dbReference>
<dbReference type="InterPro" id="IPR011344">
    <property type="entry name" value="ssDNA-bd"/>
</dbReference>
<proteinExistence type="inferred from homology"/>
<accession>A0A926VBX1</accession>
<dbReference type="PROSITE" id="PS50935">
    <property type="entry name" value="SSB"/>
    <property type="match status" value="1"/>
</dbReference>
<evidence type="ECO:0000313" key="4">
    <source>
        <dbReference type="EMBL" id="MBD2181021.1"/>
    </source>
</evidence>
<dbReference type="EMBL" id="JACJPW010000015">
    <property type="protein sequence ID" value="MBD2181021.1"/>
    <property type="molecule type" value="Genomic_DNA"/>
</dbReference>
<dbReference type="GO" id="GO:0006260">
    <property type="term" value="P:DNA replication"/>
    <property type="evidence" value="ECO:0007669"/>
    <property type="project" value="InterPro"/>
</dbReference>
<evidence type="ECO:0000256" key="1">
    <source>
        <dbReference type="ARBA" id="ARBA00023125"/>
    </source>
</evidence>
<comment type="caution">
    <text evidence="4">The sequence shown here is derived from an EMBL/GenBank/DDBJ whole genome shotgun (WGS) entry which is preliminary data.</text>
</comment>
<organism evidence="4 5">
    <name type="scientific">Aerosakkonema funiforme FACHB-1375</name>
    <dbReference type="NCBI Taxonomy" id="2949571"/>
    <lineage>
        <taxon>Bacteria</taxon>
        <taxon>Bacillati</taxon>
        <taxon>Cyanobacteriota</taxon>
        <taxon>Cyanophyceae</taxon>
        <taxon>Oscillatoriophycideae</taxon>
        <taxon>Aerosakkonematales</taxon>
        <taxon>Aerosakkonemataceae</taxon>
        <taxon>Aerosakkonema</taxon>
    </lineage>
</organism>
<dbReference type="RefSeq" id="WP_190463785.1">
    <property type="nucleotide sequence ID" value="NZ_JACJPW010000015.1"/>
</dbReference>
<dbReference type="GO" id="GO:0003697">
    <property type="term" value="F:single-stranded DNA binding"/>
    <property type="evidence" value="ECO:0007669"/>
    <property type="project" value="UniProtKB-UniRule"/>
</dbReference>
<sequence>MTSTLTTEPTTNSTELTTPVLALNSVNLVGRAGANPEVQYFESGTVKATISMAVRRRGKNIDPDWFSIELWNKNAETVANYVRKGDLFGISGYLKIESWIDSNTGGERSKPVIKANQIHLLGSKRSSNEDVEEEADDAF</sequence>
<dbReference type="PANTHER" id="PTHR10302:SF0">
    <property type="entry name" value="SINGLE-STRANDED DNA-BINDING PROTEIN, MITOCHONDRIAL"/>
    <property type="match status" value="1"/>
</dbReference>
<keyword evidence="1 2" id="KW-0238">DNA-binding</keyword>
<evidence type="ECO:0000256" key="2">
    <source>
        <dbReference type="HAMAP-Rule" id="MF_00984"/>
    </source>
</evidence>
<dbReference type="Pfam" id="PF00436">
    <property type="entry name" value="SSB"/>
    <property type="match status" value="1"/>
</dbReference>
<dbReference type="NCBIfam" id="TIGR00621">
    <property type="entry name" value="ssb"/>
    <property type="match status" value="1"/>
</dbReference>
<dbReference type="InterPro" id="IPR012340">
    <property type="entry name" value="NA-bd_OB-fold"/>
</dbReference>
<dbReference type="InterPro" id="IPR000424">
    <property type="entry name" value="Primosome_PriB/ssb"/>
</dbReference>
<comment type="subunit">
    <text evidence="2">Homotetramer.</text>
</comment>
<reference evidence="4" key="1">
    <citation type="journal article" date="2015" name="ISME J.">
        <title>Draft Genome Sequence of Streptomyces incarnatus NRRL8089, which Produces the Nucleoside Antibiotic Sinefungin.</title>
        <authorList>
            <person name="Oshima K."/>
            <person name="Hattori M."/>
            <person name="Shimizu H."/>
            <person name="Fukuda K."/>
            <person name="Nemoto M."/>
            <person name="Inagaki K."/>
            <person name="Tamura T."/>
        </authorList>
    </citation>
    <scope>NUCLEOTIDE SEQUENCE</scope>
    <source>
        <strain evidence="4">FACHB-1375</strain>
    </source>
</reference>
<protein>
    <recommendedName>
        <fullName evidence="2 3">Single-stranded DNA-binding protein</fullName>
        <shortName evidence="2">SSB</shortName>
    </recommendedName>
</protein>
<dbReference type="GO" id="GO:0009295">
    <property type="term" value="C:nucleoid"/>
    <property type="evidence" value="ECO:0007669"/>
    <property type="project" value="TreeGrafter"/>
</dbReference>
<reference evidence="4" key="2">
    <citation type="submission" date="2020-08" db="EMBL/GenBank/DDBJ databases">
        <authorList>
            <person name="Chen M."/>
            <person name="Teng W."/>
            <person name="Zhao L."/>
            <person name="Hu C."/>
            <person name="Zhou Y."/>
            <person name="Han B."/>
            <person name="Song L."/>
            <person name="Shu W."/>
        </authorList>
    </citation>
    <scope>NUCLEOTIDE SEQUENCE</scope>
    <source>
        <strain evidence="4">FACHB-1375</strain>
    </source>
</reference>
<evidence type="ECO:0000256" key="3">
    <source>
        <dbReference type="PIRNR" id="PIRNR002070"/>
    </source>
</evidence>
<gene>
    <name evidence="4" type="primary">ssb</name>
    <name evidence="4" type="ORF">H6G03_07895</name>
</gene>
<dbReference type="PANTHER" id="PTHR10302">
    <property type="entry name" value="SINGLE-STRANDED DNA-BINDING PROTEIN"/>
    <property type="match status" value="1"/>
</dbReference>
<dbReference type="SUPFAM" id="SSF50249">
    <property type="entry name" value="Nucleic acid-binding proteins"/>
    <property type="match status" value="1"/>
</dbReference>
<dbReference type="PIRSF" id="PIRSF002070">
    <property type="entry name" value="SSB"/>
    <property type="match status" value="1"/>
</dbReference>
<evidence type="ECO:0000313" key="5">
    <source>
        <dbReference type="Proteomes" id="UP000641646"/>
    </source>
</evidence>
<dbReference type="CDD" id="cd04496">
    <property type="entry name" value="SSB_OBF"/>
    <property type="match status" value="1"/>
</dbReference>